<dbReference type="HAMAP" id="MF_02126">
    <property type="entry name" value="RF_methyltr_PrmC"/>
    <property type="match status" value="1"/>
</dbReference>
<dbReference type="OrthoDB" id="9800643at2"/>
<dbReference type="PANTHER" id="PTHR18895:SF74">
    <property type="entry name" value="MTRF1L RELEASE FACTOR GLUTAMINE METHYLTRANSFERASE"/>
    <property type="match status" value="1"/>
</dbReference>
<name>A0A1B4V0Y9_9GAMM</name>
<dbReference type="FunFam" id="3.40.50.150:FF:000053">
    <property type="entry name" value="Release factor glutamine methyltransferase"/>
    <property type="match status" value="1"/>
</dbReference>
<dbReference type="KEGG" id="sva:SVA_0568"/>
<dbReference type="InterPro" id="IPR050320">
    <property type="entry name" value="N5-glutamine_MTase"/>
</dbReference>
<dbReference type="InterPro" id="IPR029063">
    <property type="entry name" value="SAM-dependent_MTases_sf"/>
</dbReference>
<dbReference type="Pfam" id="PF17827">
    <property type="entry name" value="PrmC_N"/>
    <property type="match status" value="1"/>
</dbReference>
<evidence type="ECO:0000256" key="5">
    <source>
        <dbReference type="HAMAP-Rule" id="MF_02126"/>
    </source>
</evidence>
<dbReference type="InterPro" id="IPR004556">
    <property type="entry name" value="HemK-like"/>
</dbReference>
<comment type="catalytic activity">
    <reaction evidence="4 5">
        <text>L-glutaminyl-[peptide chain release factor] + S-adenosyl-L-methionine = N(5)-methyl-L-glutaminyl-[peptide chain release factor] + S-adenosyl-L-homocysteine + H(+)</text>
        <dbReference type="Rhea" id="RHEA:42896"/>
        <dbReference type="Rhea" id="RHEA-COMP:10271"/>
        <dbReference type="Rhea" id="RHEA-COMP:10272"/>
        <dbReference type="ChEBI" id="CHEBI:15378"/>
        <dbReference type="ChEBI" id="CHEBI:30011"/>
        <dbReference type="ChEBI" id="CHEBI:57856"/>
        <dbReference type="ChEBI" id="CHEBI:59789"/>
        <dbReference type="ChEBI" id="CHEBI:61891"/>
        <dbReference type="EC" id="2.1.1.297"/>
    </reaction>
</comment>
<accession>A0A1B4V0Y9</accession>
<dbReference type="NCBIfam" id="TIGR03534">
    <property type="entry name" value="RF_mod_PrmC"/>
    <property type="match status" value="1"/>
</dbReference>
<dbReference type="InterPro" id="IPR007848">
    <property type="entry name" value="Small_mtfrase_dom"/>
</dbReference>
<dbReference type="CDD" id="cd02440">
    <property type="entry name" value="AdoMet_MTases"/>
    <property type="match status" value="1"/>
</dbReference>
<dbReference type="PANTHER" id="PTHR18895">
    <property type="entry name" value="HEMK METHYLTRANSFERASE"/>
    <property type="match status" value="1"/>
</dbReference>
<evidence type="ECO:0000313" key="9">
    <source>
        <dbReference type="Proteomes" id="UP000218899"/>
    </source>
</evidence>
<dbReference type="InterPro" id="IPR040758">
    <property type="entry name" value="PrmC_N"/>
</dbReference>
<keyword evidence="3 5" id="KW-0949">S-adenosyl-L-methionine</keyword>
<sequence>MSAGDSVHAALAEATSLLAGTSPTARLDAETLLAHASAMNRNDLVVRAQRRLDTAVLARFRDLVERRVRGEPVAYLTGRREFWSLDLEVTPATLIPRPETELLVERALQRLDPEREALMADLGTGSGAIALAVAHERPRVRVVATDRSASALAVARRNAARLGIVNVEFREGGWLAPLDELRVDLIVSNPPYVALGDPHLGEGDLRFEPVDALVAGPGGLEAIRHIARNARHHLLPGGRLILEHGYDQADAVRALLRESGYRGVTSHRDLAGVERVTEGDAD</sequence>
<dbReference type="Pfam" id="PF05175">
    <property type="entry name" value="MTS"/>
    <property type="match status" value="1"/>
</dbReference>
<dbReference type="PROSITE" id="PS00092">
    <property type="entry name" value="N6_MTASE"/>
    <property type="match status" value="1"/>
</dbReference>
<dbReference type="NCBIfam" id="TIGR00536">
    <property type="entry name" value="hemK_fam"/>
    <property type="match status" value="1"/>
</dbReference>
<feature type="domain" description="Release factor glutamine methyltransferase N-terminal" evidence="7">
    <location>
        <begin position="10"/>
        <end position="78"/>
    </location>
</feature>
<dbReference type="GO" id="GO:0003676">
    <property type="term" value="F:nucleic acid binding"/>
    <property type="evidence" value="ECO:0007669"/>
    <property type="project" value="InterPro"/>
</dbReference>
<evidence type="ECO:0000313" key="8">
    <source>
        <dbReference type="EMBL" id="BAU47149.1"/>
    </source>
</evidence>
<feature type="domain" description="Methyltransferase small" evidence="6">
    <location>
        <begin position="108"/>
        <end position="194"/>
    </location>
</feature>
<protein>
    <recommendedName>
        <fullName evidence="5">Release factor glutamine methyltransferase</fullName>
        <shortName evidence="5">RF MTase</shortName>
        <ecNumber evidence="5">2.1.1.297</ecNumber>
    </recommendedName>
    <alternativeName>
        <fullName evidence="5">N5-glutamine methyltransferase PrmC</fullName>
    </alternativeName>
    <alternativeName>
        <fullName evidence="5">Protein-(glutamine-N5) MTase PrmC</fullName>
    </alternativeName>
    <alternativeName>
        <fullName evidence="5">Protein-glutamine N-methyltransferase PrmC</fullName>
    </alternativeName>
</protein>
<comment type="function">
    <text evidence="5">Methylates the class 1 translation termination release factors RF1/PrfA and RF2/PrfB on the glutamine residue of the universally conserved GGQ motif.</text>
</comment>
<evidence type="ECO:0000259" key="6">
    <source>
        <dbReference type="Pfam" id="PF05175"/>
    </source>
</evidence>
<dbReference type="Gene3D" id="3.40.50.150">
    <property type="entry name" value="Vaccinia Virus protein VP39"/>
    <property type="match status" value="1"/>
</dbReference>
<keyword evidence="1 5" id="KW-0489">Methyltransferase</keyword>
<dbReference type="AlphaFoldDB" id="A0A1B4V0Y9"/>
<dbReference type="Proteomes" id="UP000218899">
    <property type="component" value="Chromosome"/>
</dbReference>
<comment type="similarity">
    <text evidence="5">Belongs to the protein N5-glutamine methyltransferase family. PrmC subfamily.</text>
</comment>
<dbReference type="Gene3D" id="1.10.8.10">
    <property type="entry name" value="DNA helicase RuvA subunit, C-terminal domain"/>
    <property type="match status" value="1"/>
</dbReference>
<dbReference type="EMBL" id="AP014936">
    <property type="protein sequence ID" value="BAU47149.1"/>
    <property type="molecule type" value="Genomic_DNA"/>
</dbReference>
<keyword evidence="9" id="KW-1185">Reference proteome</keyword>
<dbReference type="InterPro" id="IPR019874">
    <property type="entry name" value="RF_methyltr_PrmC"/>
</dbReference>
<dbReference type="InterPro" id="IPR002052">
    <property type="entry name" value="DNA_methylase_N6_adenine_CS"/>
</dbReference>
<evidence type="ECO:0000259" key="7">
    <source>
        <dbReference type="Pfam" id="PF17827"/>
    </source>
</evidence>
<dbReference type="GO" id="GO:0032259">
    <property type="term" value="P:methylation"/>
    <property type="evidence" value="ECO:0007669"/>
    <property type="project" value="UniProtKB-KW"/>
</dbReference>
<dbReference type="RefSeq" id="WP_096458492.1">
    <property type="nucleotide sequence ID" value="NZ_AP014936.1"/>
</dbReference>
<proteinExistence type="inferred from homology"/>
<evidence type="ECO:0000256" key="4">
    <source>
        <dbReference type="ARBA" id="ARBA00048391"/>
    </source>
</evidence>
<evidence type="ECO:0000256" key="2">
    <source>
        <dbReference type="ARBA" id="ARBA00022679"/>
    </source>
</evidence>
<evidence type="ECO:0000256" key="3">
    <source>
        <dbReference type="ARBA" id="ARBA00022691"/>
    </source>
</evidence>
<dbReference type="SUPFAM" id="SSF53335">
    <property type="entry name" value="S-adenosyl-L-methionine-dependent methyltransferases"/>
    <property type="match status" value="1"/>
</dbReference>
<organism evidence="8 9">
    <name type="scientific">Sulfurifustis variabilis</name>
    <dbReference type="NCBI Taxonomy" id="1675686"/>
    <lineage>
        <taxon>Bacteria</taxon>
        <taxon>Pseudomonadati</taxon>
        <taxon>Pseudomonadota</taxon>
        <taxon>Gammaproteobacteria</taxon>
        <taxon>Acidiferrobacterales</taxon>
        <taxon>Acidiferrobacteraceae</taxon>
        <taxon>Sulfurifustis</taxon>
    </lineage>
</organism>
<feature type="binding site" evidence="5">
    <location>
        <position position="146"/>
    </location>
    <ligand>
        <name>S-adenosyl-L-methionine</name>
        <dbReference type="ChEBI" id="CHEBI:59789"/>
    </ligand>
</feature>
<keyword evidence="2 5" id="KW-0808">Transferase</keyword>
<feature type="binding site" evidence="5">
    <location>
        <begin position="189"/>
        <end position="192"/>
    </location>
    <ligand>
        <name>substrate</name>
    </ligand>
</feature>
<feature type="binding site" evidence="5">
    <location>
        <begin position="123"/>
        <end position="127"/>
    </location>
    <ligand>
        <name>S-adenosyl-L-methionine</name>
        <dbReference type="ChEBI" id="CHEBI:59789"/>
    </ligand>
</feature>
<feature type="binding site" evidence="5">
    <location>
        <position position="189"/>
    </location>
    <ligand>
        <name>S-adenosyl-L-methionine</name>
        <dbReference type="ChEBI" id="CHEBI:59789"/>
    </ligand>
</feature>
<dbReference type="GO" id="GO:0102559">
    <property type="term" value="F:peptide chain release factor N(5)-glutamine methyltransferase activity"/>
    <property type="evidence" value="ECO:0007669"/>
    <property type="project" value="UniProtKB-EC"/>
</dbReference>
<reference evidence="8 9" key="1">
    <citation type="submission" date="2015-08" db="EMBL/GenBank/DDBJ databases">
        <title>Complete genome sequence of Sulfurifustis variabilis.</title>
        <authorList>
            <person name="Miura A."/>
            <person name="Kojima H."/>
            <person name="Fukui M."/>
        </authorList>
    </citation>
    <scope>NUCLEOTIDE SEQUENCE [LARGE SCALE GENOMIC DNA]</scope>
    <source>
        <strain evidence="9">skN76</strain>
    </source>
</reference>
<gene>
    <name evidence="5" type="primary">prmC</name>
    <name evidence="8" type="ORF">SVA_0568</name>
</gene>
<feature type="binding site" evidence="5">
    <location>
        <position position="174"/>
    </location>
    <ligand>
        <name>S-adenosyl-L-methionine</name>
        <dbReference type="ChEBI" id="CHEBI:59789"/>
    </ligand>
</feature>
<dbReference type="EC" id="2.1.1.297" evidence="5"/>
<evidence type="ECO:0000256" key="1">
    <source>
        <dbReference type="ARBA" id="ARBA00022603"/>
    </source>
</evidence>